<organism evidence="1 2">
    <name type="scientific">Dendrobium thyrsiflorum</name>
    <name type="common">Pinecone-like raceme dendrobium</name>
    <name type="synonym">Orchid</name>
    <dbReference type="NCBI Taxonomy" id="117978"/>
    <lineage>
        <taxon>Eukaryota</taxon>
        <taxon>Viridiplantae</taxon>
        <taxon>Streptophyta</taxon>
        <taxon>Embryophyta</taxon>
        <taxon>Tracheophyta</taxon>
        <taxon>Spermatophyta</taxon>
        <taxon>Magnoliopsida</taxon>
        <taxon>Liliopsida</taxon>
        <taxon>Asparagales</taxon>
        <taxon>Orchidaceae</taxon>
        <taxon>Epidendroideae</taxon>
        <taxon>Malaxideae</taxon>
        <taxon>Dendrobiinae</taxon>
        <taxon>Dendrobium</taxon>
    </lineage>
</organism>
<comment type="caution">
    <text evidence="1">The sequence shown here is derived from an EMBL/GenBank/DDBJ whole genome shotgun (WGS) entry which is preliminary data.</text>
</comment>
<dbReference type="Proteomes" id="UP001552299">
    <property type="component" value="Unassembled WGS sequence"/>
</dbReference>
<evidence type="ECO:0000313" key="1">
    <source>
        <dbReference type="EMBL" id="KAL0922139.1"/>
    </source>
</evidence>
<evidence type="ECO:0000313" key="2">
    <source>
        <dbReference type="Proteomes" id="UP001552299"/>
    </source>
</evidence>
<keyword evidence="2" id="KW-1185">Reference proteome</keyword>
<dbReference type="EMBL" id="JANQDX010000006">
    <property type="protein sequence ID" value="KAL0922139.1"/>
    <property type="molecule type" value="Genomic_DNA"/>
</dbReference>
<gene>
    <name evidence="1" type="ORF">M5K25_006103</name>
</gene>
<name>A0ABD0VAR6_DENTH</name>
<proteinExistence type="predicted"/>
<reference evidence="1 2" key="1">
    <citation type="journal article" date="2024" name="Plant Biotechnol. J.">
        <title>Dendrobium thyrsiflorum genome and its molecular insights into genes involved in important horticultural traits.</title>
        <authorList>
            <person name="Chen B."/>
            <person name="Wang J.Y."/>
            <person name="Zheng P.J."/>
            <person name="Li K.L."/>
            <person name="Liang Y.M."/>
            <person name="Chen X.F."/>
            <person name="Zhang C."/>
            <person name="Zhao X."/>
            <person name="He X."/>
            <person name="Zhang G.Q."/>
            <person name="Liu Z.J."/>
            <person name="Xu Q."/>
        </authorList>
    </citation>
    <scope>NUCLEOTIDE SEQUENCE [LARGE SCALE GENOMIC DNA]</scope>
    <source>
        <strain evidence="1">GZMU011</strain>
    </source>
</reference>
<accession>A0ABD0VAR6</accession>
<sequence length="403" mass="44794">MKVRHQVVVWQNVGPEVAAWQSVGPEVTAWQSVGPEVAAWQSVGPEVDPVDVVIGGHVVVAKVNIKERRSENISSSLFVENKPVIDIRVSHAYSLERLERMNGREGKAGGWDSEGSQRFLSNDQRRFEANTRKNMKMIPKSHCFNSMAPTGGNQADRHRMGCGTEGTRLGVGECGEKVNLEHKVISLPQLYGWLKETQDLDPINPYAVGVVRRQCLERRLPLLRIRGSLGWGWMKSALAVLVEIPLPRCVSSLEFKLEKLMGVAGQVGAAHESFSSALEQFPTVGSSNSDAEVPSSRFEKQNLKLGDREIAFWKPESCPRGMGGGEIARFKNPERMVAVENKRRRAYRQGFKNERLYLPSVTPPRLVFSSIYFFFCGSEFGALETGPDGDRRNAGTSKAIDIN</sequence>
<dbReference type="AlphaFoldDB" id="A0ABD0VAR6"/>
<protein>
    <submittedName>
        <fullName evidence="1">Uncharacterized protein</fullName>
    </submittedName>
</protein>